<reference evidence="2 3" key="1">
    <citation type="submission" date="2019-03" db="EMBL/GenBank/DDBJ databases">
        <title>First draft genome of Liparis tanakae, snailfish: a comprehensive survey of snailfish specific genes.</title>
        <authorList>
            <person name="Kim W."/>
            <person name="Song I."/>
            <person name="Jeong J.-H."/>
            <person name="Kim D."/>
            <person name="Kim S."/>
            <person name="Ryu S."/>
            <person name="Song J.Y."/>
            <person name="Lee S.K."/>
        </authorList>
    </citation>
    <scope>NUCLEOTIDE SEQUENCE [LARGE SCALE GENOMIC DNA]</scope>
    <source>
        <tissue evidence="2">Muscle</tissue>
    </source>
</reference>
<dbReference type="Proteomes" id="UP000314294">
    <property type="component" value="Unassembled WGS sequence"/>
</dbReference>
<accession>A0A4Z2GXI0</accession>
<comment type="caution">
    <text evidence="2">The sequence shown here is derived from an EMBL/GenBank/DDBJ whole genome shotgun (WGS) entry which is preliminary data.</text>
</comment>
<proteinExistence type="predicted"/>
<keyword evidence="3" id="KW-1185">Reference proteome</keyword>
<feature type="region of interest" description="Disordered" evidence="1">
    <location>
        <begin position="109"/>
        <end position="183"/>
    </location>
</feature>
<gene>
    <name evidence="2" type="ORF">EYF80_031538</name>
</gene>
<name>A0A4Z2GXI0_9TELE</name>
<evidence type="ECO:0000256" key="1">
    <source>
        <dbReference type="SAM" id="MobiDB-lite"/>
    </source>
</evidence>
<evidence type="ECO:0000313" key="3">
    <source>
        <dbReference type="Proteomes" id="UP000314294"/>
    </source>
</evidence>
<evidence type="ECO:0000313" key="2">
    <source>
        <dbReference type="EMBL" id="TNN58236.1"/>
    </source>
</evidence>
<organism evidence="2 3">
    <name type="scientific">Liparis tanakae</name>
    <name type="common">Tanaka's snailfish</name>
    <dbReference type="NCBI Taxonomy" id="230148"/>
    <lineage>
        <taxon>Eukaryota</taxon>
        <taxon>Metazoa</taxon>
        <taxon>Chordata</taxon>
        <taxon>Craniata</taxon>
        <taxon>Vertebrata</taxon>
        <taxon>Euteleostomi</taxon>
        <taxon>Actinopterygii</taxon>
        <taxon>Neopterygii</taxon>
        <taxon>Teleostei</taxon>
        <taxon>Neoteleostei</taxon>
        <taxon>Acanthomorphata</taxon>
        <taxon>Eupercaria</taxon>
        <taxon>Perciformes</taxon>
        <taxon>Cottioidei</taxon>
        <taxon>Cottales</taxon>
        <taxon>Liparidae</taxon>
        <taxon>Liparis</taxon>
    </lineage>
</organism>
<dbReference type="EMBL" id="SRLO01000385">
    <property type="protein sequence ID" value="TNN58236.1"/>
    <property type="molecule type" value="Genomic_DNA"/>
</dbReference>
<feature type="compositionally biased region" description="Acidic residues" evidence="1">
    <location>
        <begin position="128"/>
        <end position="145"/>
    </location>
</feature>
<feature type="compositionally biased region" description="Basic and acidic residues" evidence="1">
    <location>
        <begin position="158"/>
        <end position="167"/>
    </location>
</feature>
<sequence length="183" mass="20184">MRFEISSLGVFMELMRLKEGGGLMSERNVNTHAPRVITEPSGRRPDCVCVCRRSGGREHVPPEERAPALLTRRVNAPDLPTRVGGAKRELSGSTNGVNAMPLCRRILETGPTRASNARVGDASGADQSPDEEEECVLSLDEEDENTALPFKSSARTDVSSRIEERRVPTASYVTEPVQRDFYR</sequence>
<protein>
    <submittedName>
        <fullName evidence="2">Uncharacterized protein</fullName>
    </submittedName>
</protein>
<dbReference type="AlphaFoldDB" id="A0A4Z2GXI0"/>